<organism evidence="1 2">
    <name type="scientific">Francisella sciaenopsi</name>
    <dbReference type="NCBI Taxonomy" id="3055034"/>
    <lineage>
        <taxon>Bacteria</taxon>
        <taxon>Pseudomonadati</taxon>
        <taxon>Pseudomonadota</taxon>
        <taxon>Gammaproteobacteria</taxon>
        <taxon>Thiotrichales</taxon>
        <taxon>Francisellaceae</taxon>
        <taxon>Francisella</taxon>
    </lineage>
</organism>
<keyword evidence="2" id="KW-1185">Reference proteome</keyword>
<dbReference type="Proteomes" id="UP001628164">
    <property type="component" value="Unassembled WGS sequence"/>
</dbReference>
<evidence type="ECO:0000313" key="2">
    <source>
        <dbReference type="Proteomes" id="UP001628164"/>
    </source>
</evidence>
<name>A0ABQ6PF60_9GAMM</name>
<gene>
    <name evidence="1" type="ORF">fsci_10660</name>
</gene>
<dbReference type="EMBL" id="BTHG01000004">
    <property type="protein sequence ID" value="GMN89580.1"/>
    <property type="molecule type" value="Genomic_DNA"/>
</dbReference>
<accession>A0ABQ6PF60</accession>
<reference evidence="1 2" key="1">
    <citation type="journal article" date="2024" name="Dis. Aquat. Organ.">
        <title>Francisella sciaenopsi sp. nov. isolated from diseased red drum Sciaenops ocellatus in Florida, USA.</title>
        <authorList>
            <person name="Kawahara M."/>
            <person name="Cody T.T."/>
            <person name="Yanong R.P.E."/>
            <person name="Henderson E."/>
            <person name="Yazdi Z."/>
            <person name="Soto E."/>
        </authorList>
    </citation>
    <scope>NUCLEOTIDE SEQUENCE [LARGE SCALE GENOMIC DNA]</scope>
    <source>
        <strain evidence="1 2">R22-20-7</strain>
    </source>
</reference>
<proteinExistence type="predicted"/>
<protein>
    <submittedName>
        <fullName evidence="1">Uncharacterized protein</fullName>
    </submittedName>
</protein>
<sequence>MPPGANVHIALLFIVFIGAPSNKVVGFVGIKGERFGMQTQGKTKGFIVGFAGLVHPAKGSILAPSLESVIFEAGKLPASVFTLVLK</sequence>
<evidence type="ECO:0000313" key="1">
    <source>
        <dbReference type="EMBL" id="GMN89580.1"/>
    </source>
</evidence>
<comment type="caution">
    <text evidence="1">The sequence shown here is derived from an EMBL/GenBank/DDBJ whole genome shotgun (WGS) entry which is preliminary data.</text>
</comment>